<dbReference type="Proteomes" id="UP000694240">
    <property type="component" value="Chromosome 2"/>
</dbReference>
<organism evidence="1 2">
    <name type="scientific">Arabidopsis thaliana x Arabidopsis arenosa</name>
    <dbReference type="NCBI Taxonomy" id="1240361"/>
    <lineage>
        <taxon>Eukaryota</taxon>
        <taxon>Viridiplantae</taxon>
        <taxon>Streptophyta</taxon>
        <taxon>Embryophyta</taxon>
        <taxon>Tracheophyta</taxon>
        <taxon>Spermatophyta</taxon>
        <taxon>Magnoliopsida</taxon>
        <taxon>eudicotyledons</taxon>
        <taxon>Gunneridae</taxon>
        <taxon>Pentapetalae</taxon>
        <taxon>rosids</taxon>
        <taxon>malvids</taxon>
        <taxon>Brassicales</taxon>
        <taxon>Brassicaceae</taxon>
        <taxon>Camelineae</taxon>
        <taxon>Arabidopsis</taxon>
    </lineage>
</organism>
<evidence type="ECO:0000313" key="2">
    <source>
        <dbReference type="Proteomes" id="UP000694240"/>
    </source>
</evidence>
<name>A0A8T2FPS8_9BRAS</name>
<evidence type="ECO:0000313" key="1">
    <source>
        <dbReference type="EMBL" id="KAG7638232.1"/>
    </source>
</evidence>
<comment type="caution">
    <text evidence="1">The sequence shown here is derived from an EMBL/GenBank/DDBJ whole genome shotgun (WGS) entry which is preliminary data.</text>
</comment>
<proteinExistence type="predicted"/>
<gene>
    <name evidence="1" type="ORF">ISN45_At02g026880</name>
</gene>
<protein>
    <submittedName>
        <fullName evidence="1">Uncharacterized protein</fullName>
    </submittedName>
</protein>
<reference evidence="1 2" key="1">
    <citation type="submission" date="2020-12" db="EMBL/GenBank/DDBJ databases">
        <title>Concerted genomic and epigenomic changes stabilize Arabidopsis allopolyploids.</title>
        <authorList>
            <person name="Chen Z."/>
        </authorList>
    </citation>
    <scope>NUCLEOTIDE SEQUENCE [LARGE SCALE GENOMIC DNA]</scope>
    <source>
        <strain evidence="1">Allo738</strain>
        <tissue evidence="1">Leaf</tissue>
    </source>
</reference>
<dbReference type="EMBL" id="JAEFBK010000002">
    <property type="protein sequence ID" value="KAG7638232.1"/>
    <property type="molecule type" value="Genomic_DNA"/>
</dbReference>
<dbReference type="AlphaFoldDB" id="A0A8T2FPS8"/>
<sequence length="64" mass="7160">MNLEVVCSCFIISIIILHRSQNGLMKRGIKHLCFNGFTGYSSLHHHYHGSSSKNGVKPESNIFA</sequence>
<keyword evidence="2" id="KW-1185">Reference proteome</keyword>
<accession>A0A8T2FPS8</accession>